<comment type="caution">
    <text evidence="1">The sequence shown here is derived from an EMBL/GenBank/DDBJ whole genome shotgun (WGS) entry which is preliminary data.</text>
</comment>
<organism evidence="1 2">
    <name type="scientific">Corynebacterium ammoniagenes</name>
    <name type="common">Brevibacterium ammoniagenes</name>
    <dbReference type="NCBI Taxonomy" id="1697"/>
    <lineage>
        <taxon>Bacteria</taxon>
        <taxon>Bacillati</taxon>
        <taxon>Actinomycetota</taxon>
        <taxon>Actinomycetes</taxon>
        <taxon>Mycobacteriales</taxon>
        <taxon>Corynebacteriaceae</taxon>
        <taxon>Corynebacterium</taxon>
    </lineage>
</organism>
<dbReference type="AlphaFoldDB" id="A0AAV5G4J7"/>
<sequence length="79" mass="8668">MDKDNRDIGIGVADLKPRDVHAVIIDLAFGIEVPQPRRGLVIMQALMHLALGGAVRAALSAVGRRDPFSFIHMDIYCRS</sequence>
<dbReference type="Proteomes" id="UP001054925">
    <property type="component" value="Unassembled WGS sequence"/>
</dbReference>
<evidence type="ECO:0000313" key="1">
    <source>
        <dbReference type="EMBL" id="GJN42047.1"/>
    </source>
</evidence>
<reference evidence="1" key="1">
    <citation type="submission" date="2021-12" db="EMBL/GenBank/DDBJ databases">
        <title>Draft genome sequence of Corynebacterium ammoniagenes strain T-723.</title>
        <authorList>
            <person name="Matsuzawa M."/>
            <person name="Hiratani M."/>
            <person name="Abe I."/>
            <person name="Tsuji Y."/>
            <person name="Nakamura J."/>
        </authorList>
    </citation>
    <scope>NUCLEOTIDE SEQUENCE</scope>
    <source>
        <strain evidence="1">T-723</strain>
    </source>
</reference>
<gene>
    <name evidence="1" type="ORF">CAT723_05260</name>
</gene>
<name>A0AAV5G4J7_CORAM</name>
<proteinExistence type="predicted"/>
<evidence type="ECO:0000313" key="2">
    <source>
        <dbReference type="Proteomes" id="UP001054925"/>
    </source>
</evidence>
<protein>
    <submittedName>
        <fullName evidence="1">Uncharacterized protein</fullName>
    </submittedName>
</protein>
<accession>A0AAV5G4J7</accession>
<dbReference type="EMBL" id="BQKK01000001">
    <property type="protein sequence ID" value="GJN42047.1"/>
    <property type="molecule type" value="Genomic_DNA"/>
</dbReference>